<sequence>MKKKFEIKVATQNLFLISSDSDEDLEMILEGHEVKECEVIPSGEHEKGIDEFLCSIALKVELMVLWKECLQFGFS</sequence>
<protein>
    <submittedName>
        <fullName evidence="1">Uncharacterized protein</fullName>
    </submittedName>
</protein>
<dbReference type="Proteomes" id="UP001358586">
    <property type="component" value="Chromosome 12"/>
</dbReference>
<evidence type="ECO:0000313" key="1">
    <source>
        <dbReference type="EMBL" id="KAK5774954.1"/>
    </source>
</evidence>
<gene>
    <name evidence="1" type="ORF">PVK06_042818</name>
</gene>
<keyword evidence="2" id="KW-1185">Reference proteome</keyword>
<dbReference type="EMBL" id="JARKNE010000012">
    <property type="protein sequence ID" value="KAK5774954.1"/>
    <property type="molecule type" value="Genomic_DNA"/>
</dbReference>
<proteinExistence type="predicted"/>
<evidence type="ECO:0000313" key="2">
    <source>
        <dbReference type="Proteomes" id="UP001358586"/>
    </source>
</evidence>
<reference evidence="1 2" key="1">
    <citation type="submission" date="2023-03" db="EMBL/GenBank/DDBJ databases">
        <title>WGS of Gossypium arboreum.</title>
        <authorList>
            <person name="Yu D."/>
        </authorList>
    </citation>
    <scope>NUCLEOTIDE SEQUENCE [LARGE SCALE GENOMIC DNA]</scope>
    <source>
        <tissue evidence="1">Leaf</tissue>
    </source>
</reference>
<comment type="caution">
    <text evidence="1">The sequence shown here is derived from an EMBL/GenBank/DDBJ whole genome shotgun (WGS) entry which is preliminary data.</text>
</comment>
<name>A0ABR0MLT4_GOSAR</name>
<organism evidence="1 2">
    <name type="scientific">Gossypium arboreum</name>
    <name type="common">Tree cotton</name>
    <name type="synonym">Gossypium nanking</name>
    <dbReference type="NCBI Taxonomy" id="29729"/>
    <lineage>
        <taxon>Eukaryota</taxon>
        <taxon>Viridiplantae</taxon>
        <taxon>Streptophyta</taxon>
        <taxon>Embryophyta</taxon>
        <taxon>Tracheophyta</taxon>
        <taxon>Spermatophyta</taxon>
        <taxon>Magnoliopsida</taxon>
        <taxon>eudicotyledons</taxon>
        <taxon>Gunneridae</taxon>
        <taxon>Pentapetalae</taxon>
        <taxon>rosids</taxon>
        <taxon>malvids</taxon>
        <taxon>Malvales</taxon>
        <taxon>Malvaceae</taxon>
        <taxon>Malvoideae</taxon>
        <taxon>Gossypium</taxon>
    </lineage>
</organism>
<accession>A0ABR0MLT4</accession>